<dbReference type="RefSeq" id="WP_107938511.1">
    <property type="nucleotide sequence ID" value="NZ_QANS01000001.1"/>
</dbReference>
<dbReference type="AlphaFoldDB" id="A0A2T5MJP3"/>
<keyword evidence="4" id="KW-0378">Hydrolase</keyword>
<dbReference type="InterPro" id="IPR001375">
    <property type="entry name" value="Peptidase_S9_cat"/>
</dbReference>
<evidence type="ECO:0000256" key="4">
    <source>
        <dbReference type="ARBA" id="ARBA00022801"/>
    </source>
</evidence>
<dbReference type="FunFam" id="3.40.50.1820:FF:000028">
    <property type="entry name" value="S9 family peptidase"/>
    <property type="match status" value="1"/>
</dbReference>
<dbReference type="PANTHER" id="PTHR42776">
    <property type="entry name" value="SERINE PEPTIDASE S9 FAMILY MEMBER"/>
    <property type="match status" value="1"/>
</dbReference>
<accession>A0A2T5MJP3</accession>
<reference evidence="7 8" key="1">
    <citation type="submission" date="2018-04" db="EMBL/GenBank/DDBJ databases">
        <title>Novel species isolated from glacier.</title>
        <authorList>
            <person name="Liu Q."/>
            <person name="Xin Y.-H."/>
        </authorList>
    </citation>
    <scope>NUCLEOTIDE SEQUENCE [LARGE SCALE GENOMIC DNA]</scope>
    <source>
        <strain evidence="7 8">GT1R17</strain>
    </source>
</reference>
<evidence type="ECO:0000256" key="5">
    <source>
        <dbReference type="ARBA" id="ARBA00022825"/>
    </source>
</evidence>
<dbReference type="InterPro" id="IPR011659">
    <property type="entry name" value="WD40"/>
</dbReference>
<dbReference type="Pfam" id="PF00326">
    <property type="entry name" value="Peptidase_S9"/>
    <property type="match status" value="1"/>
</dbReference>
<proteinExistence type="inferred from homology"/>
<keyword evidence="8" id="KW-1185">Reference proteome</keyword>
<name>A0A2T5MJP3_9GAMM</name>
<sequence length="664" mass="73805">MKAFTVQDLVTLERISDPRVSPDGHVVAYVVRETDLPNNKGTRNIWLLELNNAQAKPRKLTNSTGNSDTPRWSADGKSIYFSSTRSGSTQIWRLDMSGGEAQQVTDLPLDVNAFVLSPNGKRIALSMEVFIDAKDSASTKKRLDEVAAKKSTGTVYDKLFMRHWDTWSNGTRAQLFVASFDSSGVVSAEPKLLSRGIDGDVPSKPFGDDSEITWSPDSKTLAFDARVAGTTEAWSTNLDIFTVPADGSAKPVNHTADNLATDVSPLFTPDGQSLIYKAMKHAGFEADRLALMIKNLKTGTTREIAPNWDRSADAYALSADGKTIYCTADDLGQKPLFAIDVATGKVDKLTGDGTVSGFGLGEKDIVYALNSLQSPDQLYRISYKGGVATQLTHTNAAQLNSIQLGDAEQFHFKGWNKETVYGYVVKPWNYHKGKKYPVALIIHGGPQGSMANDWHYRWNPQTYAGQGYAVVFIDFHGSTGYGQAFTDSISGDWGGKPLEDLQKGWKYALEKYDFLDGSKAAALGASYGGFMINWIEGNWQDTFKCLVNHNGVFDNRMMTYSTEELWFDEWEMGGVQYEKPENFEKHNPINHVSKWKTPMLVIHSAQDFRVPMEQGIGAFTALQRRGVPSEFLTFPDENHWVLKPQNSVQWHETVNAWLKRWIGS</sequence>
<protein>
    <submittedName>
        <fullName evidence="7">Peptidase S9</fullName>
    </submittedName>
</protein>
<dbReference type="GO" id="GO:0004252">
    <property type="term" value="F:serine-type endopeptidase activity"/>
    <property type="evidence" value="ECO:0007669"/>
    <property type="project" value="TreeGrafter"/>
</dbReference>
<evidence type="ECO:0000313" key="7">
    <source>
        <dbReference type="EMBL" id="PTU32803.1"/>
    </source>
</evidence>
<evidence type="ECO:0000256" key="3">
    <source>
        <dbReference type="ARBA" id="ARBA00022729"/>
    </source>
</evidence>
<evidence type="ECO:0000256" key="1">
    <source>
        <dbReference type="ARBA" id="ARBA00010040"/>
    </source>
</evidence>
<dbReference type="PANTHER" id="PTHR42776:SF13">
    <property type="entry name" value="DIPEPTIDYL-PEPTIDASE 5"/>
    <property type="match status" value="1"/>
</dbReference>
<evidence type="ECO:0000259" key="6">
    <source>
        <dbReference type="Pfam" id="PF00326"/>
    </source>
</evidence>
<evidence type="ECO:0000256" key="2">
    <source>
        <dbReference type="ARBA" id="ARBA00022670"/>
    </source>
</evidence>
<dbReference type="InterPro" id="IPR011042">
    <property type="entry name" value="6-blade_b-propeller_TolB-like"/>
</dbReference>
<keyword evidence="2" id="KW-0645">Protease</keyword>
<keyword evidence="5" id="KW-0720">Serine protease</keyword>
<dbReference type="SUPFAM" id="SSF53474">
    <property type="entry name" value="alpha/beta-Hydrolases"/>
    <property type="match status" value="1"/>
</dbReference>
<evidence type="ECO:0000313" key="8">
    <source>
        <dbReference type="Proteomes" id="UP000244248"/>
    </source>
</evidence>
<feature type="domain" description="Peptidase S9 prolyl oligopeptidase catalytic" evidence="6">
    <location>
        <begin position="454"/>
        <end position="663"/>
    </location>
</feature>
<keyword evidence="3" id="KW-0732">Signal</keyword>
<dbReference type="InterPro" id="IPR029058">
    <property type="entry name" value="AB_hydrolase_fold"/>
</dbReference>
<comment type="caution">
    <text evidence="7">The sequence shown here is derived from an EMBL/GenBank/DDBJ whole genome shotgun (WGS) entry which is preliminary data.</text>
</comment>
<comment type="similarity">
    <text evidence="1">Belongs to the peptidase S9C family.</text>
</comment>
<dbReference type="Gene3D" id="2.120.10.30">
    <property type="entry name" value="TolB, C-terminal domain"/>
    <property type="match status" value="2"/>
</dbReference>
<dbReference type="OrthoDB" id="9812921at2"/>
<gene>
    <name evidence="7" type="ORF">CJD38_01415</name>
</gene>
<dbReference type="SUPFAM" id="SSF82171">
    <property type="entry name" value="DPP6 N-terminal domain-like"/>
    <property type="match status" value="1"/>
</dbReference>
<dbReference type="Pfam" id="PF07676">
    <property type="entry name" value="PD40"/>
    <property type="match status" value="2"/>
</dbReference>
<dbReference type="Gene3D" id="3.40.50.1820">
    <property type="entry name" value="alpha/beta hydrolase"/>
    <property type="match status" value="1"/>
</dbReference>
<dbReference type="GO" id="GO:0006508">
    <property type="term" value="P:proteolysis"/>
    <property type="evidence" value="ECO:0007669"/>
    <property type="project" value="UniProtKB-KW"/>
</dbReference>
<dbReference type="EMBL" id="QANS01000001">
    <property type="protein sequence ID" value="PTU32803.1"/>
    <property type="molecule type" value="Genomic_DNA"/>
</dbReference>
<organism evidence="7 8">
    <name type="scientific">Stenotrophobium rhamnosiphilum</name>
    <dbReference type="NCBI Taxonomy" id="2029166"/>
    <lineage>
        <taxon>Bacteria</taxon>
        <taxon>Pseudomonadati</taxon>
        <taxon>Pseudomonadota</taxon>
        <taxon>Gammaproteobacteria</taxon>
        <taxon>Nevskiales</taxon>
        <taxon>Nevskiaceae</taxon>
        <taxon>Stenotrophobium</taxon>
    </lineage>
</organism>
<dbReference type="Proteomes" id="UP000244248">
    <property type="component" value="Unassembled WGS sequence"/>
</dbReference>